<organism evidence="8 9">
    <name type="scientific">Nocardia wallacei</name>
    <dbReference type="NCBI Taxonomy" id="480035"/>
    <lineage>
        <taxon>Bacteria</taxon>
        <taxon>Bacillati</taxon>
        <taxon>Actinomycetota</taxon>
        <taxon>Actinomycetes</taxon>
        <taxon>Mycobacteriales</taxon>
        <taxon>Nocardiaceae</taxon>
        <taxon>Nocardia</taxon>
    </lineage>
</organism>
<dbReference type="SUPFAM" id="SSF88659">
    <property type="entry name" value="Sigma3 and sigma4 domains of RNA polymerase sigma factors"/>
    <property type="match status" value="1"/>
</dbReference>
<dbReference type="SUPFAM" id="SSF88946">
    <property type="entry name" value="Sigma2 domain of RNA polymerase sigma factors"/>
    <property type="match status" value="1"/>
</dbReference>
<evidence type="ECO:0000256" key="5">
    <source>
        <dbReference type="ARBA" id="ARBA00023163"/>
    </source>
</evidence>
<reference evidence="8 9" key="1">
    <citation type="submission" date="2020-08" db="EMBL/GenBank/DDBJ databases">
        <title>Genome Sequencing of Nocardia wallacei strain FMUON74 and assembly.</title>
        <authorList>
            <person name="Toyokawa M."/>
            <person name="Uesaka K."/>
        </authorList>
    </citation>
    <scope>NUCLEOTIDE SEQUENCE [LARGE SCALE GENOMIC DNA]</scope>
    <source>
        <strain evidence="8 9">FMUON74</strain>
    </source>
</reference>
<sequence length="225" mass="24822">MNSLPETGLNAETTLTALLGAVLAECARDPLSFLAGESRGSALIRIGRGSTRAREPDRFDDLLLEAFDSVSDVLLAWTTRQIGSRTDAEDIVQTALMRVYAARPDVDTADRLRGYLWTVTKNLVRDAWRRAATDRERFDSDGDERIALLADRAGLHVDDIVVLRQALIGALDTLPPREREAVVLRAYEGNTYAETARIMGVATGTAKGYVHDALQRVRERLDLIA</sequence>
<accession>A0A7G1KXW7</accession>
<dbReference type="InterPro" id="IPR013249">
    <property type="entry name" value="RNA_pol_sigma70_r4_t2"/>
</dbReference>
<gene>
    <name evidence="8" type="ORF">NWFMUON74_68750</name>
</gene>
<dbReference type="InterPro" id="IPR013324">
    <property type="entry name" value="RNA_pol_sigma_r3/r4-like"/>
</dbReference>
<dbReference type="InterPro" id="IPR007627">
    <property type="entry name" value="RNA_pol_sigma70_r2"/>
</dbReference>
<proteinExistence type="inferred from homology"/>
<keyword evidence="5" id="KW-0804">Transcription</keyword>
<evidence type="ECO:0000313" key="8">
    <source>
        <dbReference type="EMBL" id="BCK59103.1"/>
    </source>
</evidence>
<evidence type="ECO:0000259" key="7">
    <source>
        <dbReference type="Pfam" id="PF08281"/>
    </source>
</evidence>
<dbReference type="KEGG" id="nwl:NWFMUON74_68750"/>
<dbReference type="AlphaFoldDB" id="A0A7G1KXW7"/>
<dbReference type="GO" id="GO:0006352">
    <property type="term" value="P:DNA-templated transcription initiation"/>
    <property type="evidence" value="ECO:0007669"/>
    <property type="project" value="InterPro"/>
</dbReference>
<dbReference type="Gene3D" id="1.10.10.10">
    <property type="entry name" value="Winged helix-like DNA-binding domain superfamily/Winged helix DNA-binding domain"/>
    <property type="match status" value="1"/>
</dbReference>
<evidence type="ECO:0000313" key="9">
    <source>
        <dbReference type="Proteomes" id="UP000516173"/>
    </source>
</evidence>
<comment type="similarity">
    <text evidence="1">Belongs to the sigma-70 factor family. ECF subfamily.</text>
</comment>
<protein>
    <recommendedName>
        <fullName evidence="10">RNA polymerase sigma factor</fullName>
    </recommendedName>
</protein>
<keyword evidence="3" id="KW-0731">Sigma factor</keyword>
<evidence type="ECO:0008006" key="10">
    <source>
        <dbReference type="Google" id="ProtNLM"/>
    </source>
</evidence>
<feature type="domain" description="RNA polymerase sigma-70 region 2" evidence="6">
    <location>
        <begin position="71"/>
        <end position="132"/>
    </location>
</feature>
<keyword evidence="4" id="KW-0238">DNA-binding</keyword>
<dbReference type="EMBL" id="AP023396">
    <property type="protein sequence ID" value="BCK59103.1"/>
    <property type="molecule type" value="Genomic_DNA"/>
</dbReference>
<dbReference type="InterPro" id="IPR013325">
    <property type="entry name" value="RNA_pol_sigma_r2"/>
</dbReference>
<dbReference type="Gene3D" id="1.10.1740.10">
    <property type="match status" value="1"/>
</dbReference>
<dbReference type="CDD" id="cd06171">
    <property type="entry name" value="Sigma70_r4"/>
    <property type="match status" value="1"/>
</dbReference>
<keyword evidence="2" id="KW-0805">Transcription regulation</keyword>
<dbReference type="InterPro" id="IPR039425">
    <property type="entry name" value="RNA_pol_sigma-70-like"/>
</dbReference>
<feature type="domain" description="RNA polymerase sigma factor 70 region 4 type 2" evidence="7">
    <location>
        <begin position="165"/>
        <end position="216"/>
    </location>
</feature>
<dbReference type="PANTHER" id="PTHR43133:SF8">
    <property type="entry name" value="RNA POLYMERASE SIGMA FACTOR HI_1459-RELATED"/>
    <property type="match status" value="1"/>
</dbReference>
<keyword evidence="9" id="KW-1185">Reference proteome</keyword>
<dbReference type="GO" id="GO:0003677">
    <property type="term" value="F:DNA binding"/>
    <property type="evidence" value="ECO:0007669"/>
    <property type="project" value="UniProtKB-KW"/>
</dbReference>
<dbReference type="Pfam" id="PF04542">
    <property type="entry name" value="Sigma70_r2"/>
    <property type="match status" value="1"/>
</dbReference>
<evidence type="ECO:0000256" key="1">
    <source>
        <dbReference type="ARBA" id="ARBA00010641"/>
    </source>
</evidence>
<evidence type="ECO:0000256" key="3">
    <source>
        <dbReference type="ARBA" id="ARBA00023082"/>
    </source>
</evidence>
<evidence type="ECO:0000256" key="2">
    <source>
        <dbReference type="ARBA" id="ARBA00023015"/>
    </source>
</evidence>
<evidence type="ECO:0000259" key="6">
    <source>
        <dbReference type="Pfam" id="PF04542"/>
    </source>
</evidence>
<dbReference type="NCBIfam" id="TIGR02937">
    <property type="entry name" value="sigma70-ECF"/>
    <property type="match status" value="1"/>
</dbReference>
<dbReference type="InterPro" id="IPR036388">
    <property type="entry name" value="WH-like_DNA-bd_sf"/>
</dbReference>
<dbReference type="Pfam" id="PF08281">
    <property type="entry name" value="Sigma70_r4_2"/>
    <property type="match status" value="1"/>
</dbReference>
<dbReference type="PANTHER" id="PTHR43133">
    <property type="entry name" value="RNA POLYMERASE ECF-TYPE SIGMA FACTO"/>
    <property type="match status" value="1"/>
</dbReference>
<evidence type="ECO:0000256" key="4">
    <source>
        <dbReference type="ARBA" id="ARBA00023125"/>
    </source>
</evidence>
<dbReference type="Proteomes" id="UP000516173">
    <property type="component" value="Chromosome"/>
</dbReference>
<dbReference type="GeneID" id="80351256"/>
<dbReference type="InterPro" id="IPR014284">
    <property type="entry name" value="RNA_pol_sigma-70_dom"/>
</dbReference>
<dbReference type="GO" id="GO:0016987">
    <property type="term" value="F:sigma factor activity"/>
    <property type="evidence" value="ECO:0007669"/>
    <property type="project" value="UniProtKB-KW"/>
</dbReference>
<dbReference type="RefSeq" id="WP_187685747.1">
    <property type="nucleotide sequence ID" value="NZ_AP023396.1"/>
</dbReference>
<name>A0A7G1KXW7_9NOCA</name>